<name>A0A1S8A5Q0_ROSNE</name>
<gene>
    <name evidence="2" type="ORF">SAMD00023353_0601550</name>
</gene>
<evidence type="ECO:0000256" key="1">
    <source>
        <dbReference type="SAM" id="MobiDB-lite"/>
    </source>
</evidence>
<dbReference type="STRING" id="77044.A0A1S8A5Q0"/>
<accession>A0A1S8A5Q0</accession>
<dbReference type="EMBL" id="DF977451">
    <property type="protein sequence ID" value="GAW25424.1"/>
    <property type="molecule type" value="Genomic_DNA"/>
</dbReference>
<sequence>MGGKIWSDAEERYFWRIAVSQSSKRAALDLSKPEKPWDQLAREMQTGMGNDARREYTGNMLFEHFFQNIETQRRSPNASFYVREYLARRDQSRHPVNQNAAFDPCLPSSTSRRSYHIEFITEPNTTSYTPKRHHTYPGGSSHAVSSYASPSNILSTSFHQESRHLDSTRMGLGTRCPPASLETGTQLAKHTASKTAGLEEGRD</sequence>
<evidence type="ECO:0000313" key="2">
    <source>
        <dbReference type="EMBL" id="GAW25424.1"/>
    </source>
</evidence>
<evidence type="ECO:0000313" key="3">
    <source>
        <dbReference type="Proteomes" id="UP000054516"/>
    </source>
</evidence>
<feature type="region of interest" description="Disordered" evidence="1">
    <location>
        <begin position="122"/>
        <end position="148"/>
    </location>
</feature>
<protein>
    <submittedName>
        <fullName evidence="2">Putative yhr100cp-like protein</fullName>
    </submittedName>
</protein>
<reference evidence="2" key="1">
    <citation type="submission" date="2016-03" db="EMBL/GenBank/DDBJ databases">
        <title>Draft genome sequence of Rosellinia necatrix.</title>
        <authorList>
            <person name="Kanematsu S."/>
        </authorList>
    </citation>
    <scope>NUCLEOTIDE SEQUENCE [LARGE SCALE GENOMIC DNA]</scope>
    <source>
        <strain evidence="2">W97</strain>
    </source>
</reference>
<dbReference type="Proteomes" id="UP000054516">
    <property type="component" value="Unassembled WGS sequence"/>
</dbReference>
<organism evidence="2">
    <name type="scientific">Rosellinia necatrix</name>
    <name type="common">White root-rot fungus</name>
    <dbReference type="NCBI Taxonomy" id="77044"/>
    <lineage>
        <taxon>Eukaryota</taxon>
        <taxon>Fungi</taxon>
        <taxon>Dikarya</taxon>
        <taxon>Ascomycota</taxon>
        <taxon>Pezizomycotina</taxon>
        <taxon>Sordariomycetes</taxon>
        <taxon>Xylariomycetidae</taxon>
        <taxon>Xylariales</taxon>
        <taxon>Xylariaceae</taxon>
        <taxon>Rosellinia</taxon>
    </lineage>
</organism>
<proteinExistence type="predicted"/>
<dbReference type="AlphaFoldDB" id="A0A1S8A5Q0"/>
<dbReference type="OrthoDB" id="5244495at2759"/>
<feature type="region of interest" description="Disordered" evidence="1">
    <location>
        <begin position="162"/>
        <end position="203"/>
    </location>
</feature>
<keyword evidence="3" id="KW-1185">Reference proteome</keyword>